<accession>A0A1H4EZM2</accession>
<protein>
    <submittedName>
        <fullName evidence="1">Uncharacterized protein</fullName>
    </submittedName>
</protein>
<name>A0A1H4EZM2_9BACI</name>
<sequence>MRYFSKMKIGSKTFSLTGVYVRECSIIKITATSHSLHRIGQLLEEPLHLWRLEFEGEGYRESIRGKFSIEMYDNFILLKNFRNFKLKHV</sequence>
<dbReference type="AlphaFoldDB" id="A0A1H4EZM2"/>
<evidence type="ECO:0000313" key="1">
    <source>
        <dbReference type="EMBL" id="SEA90525.1"/>
    </source>
</evidence>
<dbReference type="EMBL" id="FNQR01000010">
    <property type="protein sequence ID" value="SEA90525.1"/>
    <property type="molecule type" value="Genomic_DNA"/>
</dbReference>
<dbReference type="STRING" id="571932.SAMN05421743_11053"/>
<dbReference type="Proteomes" id="UP000198584">
    <property type="component" value="Unassembled WGS sequence"/>
</dbReference>
<keyword evidence="2" id="KW-1185">Reference proteome</keyword>
<evidence type="ECO:0000313" key="2">
    <source>
        <dbReference type="Proteomes" id="UP000198584"/>
    </source>
</evidence>
<reference evidence="1 2" key="1">
    <citation type="submission" date="2016-10" db="EMBL/GenBank/DDBJ databases">
        <authorList>
            <person name="de Groot N.N."/>
        </authorList>
    </citation>
    <scope>NUCLEOTIDE SEQUENCE [LARGE SCALE GENOMIC DNA]</scope>
    <source>
        <strain evidence="1 2">CCM7597</strain>
    </source>
</reference>
<gene>
    <name evidence="1" type="ORF">SAMN05421743_11053</name>
</gene>
<proteinExistence type="predicted"/>
<organism evidence="1 2">
    <name type="scientific">Thalassobacillus cyri</name>
    <dbReference type="NCBI Taxonomy" id="571932"/>
    <lineage>
        <taxon>Bacteria</taxon>
        <taxon>Bacillati</taxon>
        <taxon>Bacillota</taxon>
        <taxon>Bacilli</taxon>
        <taxon>Bacillales</taxon>
        <taxon>Bacillaceae</taxon>
        <taxon>Thalassobacillus</taxon>
    </lineage>
</organism>